<gene>
    <name evidence="2" type="ORF">WR25_05495</name>
</gene>
<accession>A0A2A2LWZ1</accession>
<evidence type="ECO:0000313" key="3">
    <source>
        <dbReference type="Proteomes" id="UP000218231"/>
    </source>
</evidence>
<sequence length="154" mass="17329">MKVLCSSGNHVSTGVARPSPSYANETSFNTPLTPLTSFVRNYDAKEFRDRTLQNQKGFDEKPTPNGFVGPDFHGYNSGGRFFAPELTQTLNRIPKPKVKEVVVSFTGPKKNYDKGRSNVVSSPKITPKAHQPVNLRQRSAEHRFPWVSLEFFKN</sequence>
<organism evidence="2 3">
    <name type="scientific">Diploscapter pachys</name>
    <dbReference type="NCBI Taxonomy" id="2018661"/>
    <lineage>
        <taxon>Eukaryota</taxon>
        <taxon>Metazoa</taxon>
        <taxon>Ecdysozoa</taxon>
        <taxon>Nematoda</taxon>
        <taxon>Chromadorea</taxon>
        <taxon>Rhabditida</taxon>
        <taxon>Rhabditina</taxon>
        <taxon>Rhabditomorpha</taxon>
        <taxon>Rhabditoidea</taxon>
        <taxon>Rhabditidae</taxon>
        <taxon>Diploscapter</taxon>
    </lineage>
</organism>
<proteinExistence type="predicted"/>
<protein>
    <submittedName>
        <fullName evidence="2">Uncharacterized protein</fullName>
    </submittedName>
</protein>
<reference evidence="2 3" key="1">
    <citation type="journal article" date="2017" name="Curr. Biol.">
        <title>Genome architecture and evolution of a unichromosomal asexual nematode.</title>
        <authorList>
            <person name="Fradin H."/>
            <person name="Zegar C."/>
            <person name="Gutwein M."/>
            <person name="Lucas J."/>
            <person name="Kovtun M."/>
            <person name="Corcoran D."/>
            <person name="Baugh L.R."/>
            <person name="Kiontke K."/>
            <person name="Gunsalus K."/>
            <person name="Fitch D.H."/>
            <person name="Piano F."/>
        </authorList>
    </citation>
    <scope>NUCLEOTIDE SEQUENCE [LARGE SCALE GENOMIC DNA]</scope>
    <source>
        <strain evidence="2">PF1309</strain>
    </source>
</reference>
<comment type="caution">
    <text evidence="2">The sequence shown here is derived from an EMBL/GenBank/DDBJ whole genome shotgun (WGS) entry which is preliminary data.</text>
</comment>
<feature type="compositionally biased region" description="Polar residues" evidence="1">
    <location>
        <begin position="1"/>
        <end position="12"/>
    </location>
</feature>
<dbReference type="AlphaFoldDB" id="A0A2A2LWZ1"/>
<dbReference type="Proteomes" id="UP000218231">
    <property type="component" value="Unassembled WGS sequence"/>
</dbReference>
<feature type="region of interest" description="Disordered" evidence="1">
    <location>
        <begin position="1"/>
        <end position="28"/>
    </location>
</feature>
<evidence type="ECO:0000256" key="1">
    <source>
        <dbReference type="SAM" id="MobiDB-lite"/>
    </source>
</evidence>
<name>A0A2A2LWZ1_9BILA</name>
<keyword evidence="3" id="KW-1185">Reference proteome</keyword>
<evidence type="ECO:0000313" key="2">
    <source>
        <dbReference type="EMBL" id="PAV90710.1"/>
    </source>
</evidence>
<dbReference type="EMBL" id="LIAE01006363">
    <property type="protein sequence ID" value="PAV90710.1"/>
    <property type="molecule type" value="Genomic_DNA"/>
</dbReference>